<keyword evidence="3" id="KW-1185">Reference proteome</keyword>
<comment type="caution">
    <text evidence="2">The sequence shown here is derived from an EMBL/GenBank/DDBJ whole genome shotgun (WGS) entry which is preliminary data.</text>
</comment>
<proteinExistence type="predicted"/>
<name>A0A6I4M449_9ACTN</name>
<dbReference type="Proteomes" id="UP000462055">
    <property type="component" value="Unassembled WGS sequence"/>
</dbReference>
<protein>
    <submittedName>
        <fullName evidence="2">DUF2889 domain-containing protein</fullName>
    </submittedName>
</protein>
<dbReference type="Pfam" id="PF11136">
    <property type="entry name" value="DUF2889"/>
    <property type="match status" value="1"/>
</dbReference>
<gene>
    <name evidence="2" type="ORF">F8568_010735</name>
</gene>
<evidence type="ECO:0000313" key="3">
    <source>
        <dbReference type="Proteomes" id="UP000462055"/>
    </source>
</evidence>
<evidence type="ECO:0000256" key="1">
    <source>
        <dbReference type="SAM" id="MobiDB-lite"/>
    </source>
</evidence>
<accession>A0A6I4M449</accession>
<feature type="region of interest" description="Disordered" evidence="1">
    <location>
        <begin position="1"/>
        <end position="31"/>
    </location>
</feature>
<organism evidence="2 3">
    <name type="scientific">Actinomadura physcomitrii</name>
    <dbReference type="NCBI Taxonomy" id="2650748"/>
    <lineage>
        <taxon>Bacteria</taxon>
        <taxon>Bacillati</taxon>
        <taxon>Actinomycetota</taxon>
        <taxon>Actinomycetes</taxon>
        <taxon>Streptosporangiales</taxon>
        <taxon>Thermomonosporaceae</taxon>
        <taxon>Actinomadura</taxon>
    </lineage>
</organism>
<sequence length="355" mass="37840">MTLTPATRTLHPRHGLHEPTSGTPPRLPGSVRRTSTVDMLRPGGLRGPLILAGRGRDLLTDAAGEARTVSQAGMRAVVDFVGGRFVRELSTDPVRPLDSLIGVRASSGFRGRLDEADPHLAAEHDLLYLLLDEVPVTTLISGQAVSAGTSEQAMKAELARQGTMPGRAGRPGFVAGLCAGFATGGTIMNGIEATGLPPTVTGPTAPSLRAEDDPDAWHETASLPPHGMRRARRIDVVPGEHATVDAFFRDSYVLPGGLETVIHEYTLTADVEGGALTRCEARARVLPWVECPAAVASASRLAGVPLAGLRKHVRDRFTGTTTCTHLNDMLRALEDVPALLDRAVNRNHDNERRTR</sequence>
<dbReference type="RefSeq" id="WP_151593381.1">
    <property type="nucleotide sequence ID" value="NZ_WBMS02000007.1"/>
</dbReference>
<evidence type="ECO:0000313" key="2">
    <source>
        <dbReference type="EMBL" id="MWA00848.1"/>
    </source>
</evidence>
<dbReference type="InterPro" id="IPR021312">
    <property type="entry name" value="DUF2889"/>
</dbReference>
<dbReference type="AlphaFoldDB" id="A0A6I4M449"/>
<dbReference type="EMBL" id="WBMS02000007">
    <property type="protein sequence ID" value="MWA00848.1"/>
    <property type="molecule type" value="Genomic_DNA"/>
</dbReference>
<reference evidence="2" key="1">
    <citation type="submission" date="2019-12" db="EMBL/GenBank/DDBJ databases">
        <title>Actinomadura physcomitrii sp. nov., a novel actinomycete isolated from moss [Physcomitrium sphaericum (Ludw) Fuernr].</title>
        <authorList>
            <person name="Zhuang X."/>
        </authorList>
    </citation>
    <scope>NUCLEOTIDE SEQUENCE [LARGE SCALE GENOMIC DNA]</scope>
    <source>
        <strain evidence="2">LD22</strain>
    </source>
</reference>